<comment type="caution">
    <text evidence="2">The sequence shown here is derived from an EMBL/GenBank/DDBJ whole genome shotgun (WGS) entry which is preliminary data.</text>
</comment>
<proteinExistence type="predicted"/>
<protein>
    <submittedName>
        <fullName evidence="2">Uncharacterized protein</fullName>
    </submittedName>
</protein>
<feature type="compositionally biased region" description="Polar residues" evidence="1">
    <location>
        <begin position="44"/>
        <end position="61"/>
    </location>
</feature>
<organism evidence="2 3">
    <name type="scientific">Colocasia esculenta</name>
    <name type="common">Wild taro</name>
    <name type="synonym">Arum esculentum</name>
    <dbReference type="NCBI Taxonomy" id="4460"/>
    <lineage>
        <taxon>Eukaryota</taxon>
        <taxon>Viridiplantae</taxon>
        <taxon>Streptophyta</taxon>
        <taxon>Embryophyta</taxon>
        <taxon>Tracheophyta</taxon>
        <taxon>Spermatophyta</taxon>
        <taxon>Magnoliopsida</taxon>
        <taxon>Liliopsida</taxon>
        <taxon>Araceae</taxon>
        <taxon>Aroideae</taxon>
        <taxon>Colocasieae</taxon>
        <taxon>Colocasia</taxon>
    </lineage>
</organism>
<gene>
    <name evidence="2" type="ORF">Taro_053010</name>
</gene>
<evidence type="ECO:0000256" key="1">
    <source>
        <dbReference type="SAM" id="MobiDB-lite"/>
    </source>
</evidence>
<accession>A0A843XKY2</accession>
<dbReference type="AlphaFoldDB" id="A0A843XKY2"/>
<name>A0A843XKY2_COLES</name>
<keyword evidence="3" id="KW-1185">Reference proteome</keyword>
<evidence type="ECO:0000313" key="3">
    <source>
        <dbReference type="Proteomes" id="UP000652761"/>
    </source>
</evidence>
<reference evidence="2" key="1">
    <citation type="submission" date="2017-07" db="EMBL/GenBank/DDBJ databases">
        <title>Taro Niue Genome Assembly and Annotation.</title>
        <authorList>
            <person name="Atibalentja N."/>
            <person name="Keating K."/>
            <person name="Fields C.J."/>
        </authorList>
    </citation>
    <scope>NUCLEOTIDE SEQUENCE</scope>
    <source>
        <strain evidence="2">Niue_2</strain>
        <tissue evidence="2">Leaf</tissue>
    </source>
</reference>
<dbReference type="Proteomes" id="UP000652761">
    <property type="component" value="Unassembled WGS sequence"/>
</dbReference>
<feature type="compositionally biased region" description="Polar residues" evidence="1">
    <location>
        <begin position="16"/>
        <end position="36"/>
    </location>
</feature>
<feature type="region of interest" description="Disordered" evidence="1">
    <location>
        <begin position="1"/>
        <end position="61"/>
    </location>
</feature>
<evidence type="ECO:0000313" key="2">
    <source>
        <dbReference type="EMBL" id="MQM19996.1"/>
    </source>
</evidence>
<sequence>MSHHKHDHLKPPQGRGPTSRNTLDLGRSTRSGNYTLQCHHRQHQGTVYKTSSQVQSLRGIP</sequence>
<dbReference type="EMBL" id="NMUH01009381">
    <property type="protein sequence ID" value="MQM19996.1"/>
    <property type="molecule type" value="Genomic_DNA"/>
</dbReference>